<evidence type="ECO:0000256" key="3">
    <source>
        <dbReference type="ARBA" id="ARBA00023002"/>
    </source>
</evidence>
<feature type="domain" description="Nitroreductase" evidence="4">
    <location>
        <begin position="15"/>
        <end position="182"/>
    </location>
</feature>
<gene>
    <name evidence="5" type="ORF">GCM10007414_14270</name>
</gene>
<organism evidence="5 6">
    <name type="scientific">Agarivorans gilvus</name>
    <dbReference type="NCBI Taxonomy" id="680279"/>
    <lineage>
        <taxon>Bacteria</taxon>
        <taxon>Pseudomonadati</taxon>
        <taxon>Pseudomonadota</taxon>
        <taxon>Gammaproteobacteria</taxon>
        <taxon>Alteromonadales</taxon>
        <taxon>Alteromonadaceae</taxon>
        <taxon>Agarivorans</taxon>
    </lineage>
</organism>
<evidence type="ECO:0000256" key="2">
    <source>
        <dbReference type="ARBA" id="ARBA00022643"/>
    </source>
</evidence>
<keyword evidence="2" id="KW-0288">FMN</keyword>
<dbReference type="EMBL" id="BMDY01000007">
    <property type="protein sequence ID" value="GGB02152.1"/>
    <property type="molecule type" value="Genomic_DNA"/>
</dbReference>
<dbReference type="Pfam" id="PF00881">
    <property type="entry name" value="Nitroreductase"/>
    <property type="match status" value="1"/>
</dbReference>
<dbReference type="Proteomes" id="UP000651977">
    <property type="component" value="Unassembled WGS sequence"/>
</dbReference>
<accession>A0ABQ1I0P2</accession>
<dbReference type="NCBIfam" id="TIGR02476">
    <property type="entry name" value="BluB"/>
    <property type="match status" value="1"/>
</dbReference>
<protein>
    <submittedName>
        <fullName evidence="5">Nitroreductase</fullName>
    </submittedName>
</protein>
<dbReference type="InterPro" id="IPR029479">
    <property type="entry name" value="Nitroreductase"/>
</dbReference>
<evidence type="ECO:0000313" key="5">
    <source>
        <dbReference type="EMBL" id="GGB02152.1"/>
    </source>
</evidence>
<evidence type="ECO:0000259" key="4">
    <source>
        <dbReference type="Pfam" id="PF00881"/>
    </source>
</evidence>
<reference evidence="6" key="1">
    <citation type="journal article" date="2019" name="Int. J. Syst. Evol. Microbiol.">
        <title>The Global Catalogue of Microorganisms (GCM) 10K type strain sequencing project: providing services to taxonomists for standard genome sequencing and annotation.</title>
        <authorList>
            <consortium name="The Broad Institute Genomics Platform"/>
            <consortium name="The Broad Institute Genome Sequencing Center for Infectious Disease"/>
            <person name="Wu L."/>
            <person name="Ma J."/>
        </authorList>
    </citation>
    <scope>NUCLEOTIDE SEQUENCE [LARGE SCALE GENOMIC DNA]</scope>
    <source>
        <strain evidence="6">CGMCC 1.10131</strain>
    </source>
</reference>
<name>A0ABQ1I0P2_9ALTE</name>
<comment type="caution">
    <text evidence="5">The sequence shown here is derived from an EMBL/GenBank/DDBJ whole genome shotgun (WGS) entry which is preliminary data.</text>
</comment>
<keyword evidence="6" id="KW-1185">Reference proteome</keyword>
<dbReference type="RefSeq" id="WP_055734470.1">
    <property type="nucleotide sequence ID" value="NZ_BMDY01000007.1"/>
</dbReference>
<dbReference type="InterPro" id="IPR050627">
    <property type="entry name" value="Nitroreductase/BluB"/>
</dbReference>
<dbReference type="InterPro" id="IPR000415">
    <property type="entry name" value="Nitroreductase-like"/>
</dbReference>
<dbReference type="InterPro" id="IPR012825">
    <property type="entry name" value="BluB"/>
</dbReference>
<dbReference type="CDD" id="cd02145">
    <property type="entry name" value="BluB"/>
    <property type="match status" value="1"/>
</dbReference>
<dbReference type="Gene3D" id="3.40.109.10">
    <property type="entry name" value="NADH Oxidase"/>
    <property type="match status" value="1"/>
</dbReference>
<evidence type="ECO:0000313" key="6">
    <source>
        <dbReference type="Proteomes" id="UP000651977"/>
    </source>
</evidence>
<evidence type="ECO:0000256" key="1">
    <source>
        <dbReference type="ARBA" id="ARBA00022630"/>
    </source>
</evidence>
<proteinExistence type="predicted"/>
<keyword evidence="3" id="KW-0560">Oxidoreductase</keyword>
<dbReference type="SUPFAM" id="SSF55469">
    <property type="entry name" value="FMN-dependent nitroreductase-like"/>
    <property type="match status" value="1"/>
</dbReference>
<dbReference type="PANTHER" id="PTHR23026">
    <property type="entry name" value="NADPH NITROREDUCTASE"/>
    <property type="match status" value="1"/>
</dbReference>
<sequence length="221" mass="25263">MQINQAERDALYKVIYSRRDVRQDFLDTPIEQAVIERILQAAHHAPSVGFSQPWDFILVHQPATKQAIKQGYEAASAKSALQFSPELRQTYQSFKLEGIVEAPLGICVTCDRERNGPVVIGRTIKPEMDLYSTVCAIQNMWLAARAENIGLGWVSIIDDQVLRDALNIPQRLSIIGYLCLGYVSHFAEQPELEQFGWLAREDLKQLVHEEQWQDKYSHQQP</sequence>
<keyword evidence="1" id="KW-0285">Flavoprotein</keyword>
<dbReference type="PANTHER" id="PTHR23026:SF90">
    <property type="entry name" value="IODOTYROSINE DEIODINASE 1"/>
    <property type="match status" value="1"/>
</dbReference>